<comment type="caution">
    <text evidence="2">The sequence shown here is derived from an EMBL/GenBank/DDBJ whole genome shotgun (WGS) entry which is preliminary data.</text>
</comment>
<proteinExistence type="predicted"/>
<protein>
    <submittedName>
        <fullName evidence="2">Uncharacterized protein</fullName>
    </submittedName>
</protein>
<gene>
    <name evidence="2" type="ORF">A3H64_01850</name>
</gene>
<sequence>MDRGGVEPQKQTGKSAPDTDRTRPSCPQNNISNLYLKYKEPTQVSPLESRTVSFTALLPAKPNISYLLSMSSIVVEKLKTPILIRISSVESAEFPLSRHKDVSRPSHDIAHEQACLIKPRVYIKPHEPFTQGFKAGQDSSAISLVYIMTETSMINNN</sequence>
<evidence type="ECO:0000256" key="1">
    <source>
        <dbReference type="SAM" id="MobiDB-lite"/>
    </source>
</evidence>
<evidence type="ECO:0000313" key="3">
    <source>
        <dbReference type="Proteomes" id="UP000178186"/>
    </source>
</evidence>
<dbReference type="AlphaFoldDB" id="A0A1G2H3U1"/>
<feature type="region of interest" description="Disordered" evidence="1">
    <location>
        <begin position="1"/>
        <end position="32"/>
    </location>
</feature>
<name>A0A1G2H3U1_9BACT</name>
<dbReference type="Proteomes" id="UP000178186">
    <property type="component" value="Unassembled WGS sequence"/>
</dbReference>
<organism evidence="2 3">
    <name type="scientific">Candidatus Ryanbacteria bacterium RIFCSPLOWO2_02_FULL_45_11c</name>
    <dbReference type="NCBI Taxonomy" id="1802128"/>
    <lineage>
        <taxon>Bacteria</taxon>
        <taxon>Candidatus Ryaniibacteriota</taxon>
    </lineage>
</organism>
<reference evidence="2 3" key="1">
    <citation type="journal article" date="2016" name="Nat. Commun.">
        <title>Thousands of microbial genomes shed light on interconnected biogeochemical processes in an aquifer system.</title>
        <authorList>
            <person name="Anantharaman K."/>
            <person name="Brown C.T."/>
            <person name="Hug L.A."/>
            <person name="Sharon I."/>
            <person name="Castelle C.J."/>
            <person name="Probst A.J."/>
            <person name="Thomas B.C."/>
            <person name="Singh A."/>
            <person name="Wilkins M.J."/>
            <person name="Karaoz U."/>
            <person name="Brodie E.L."/>
            <person name="Williams K.H."/>
            <person name="Hubbard S.S."/>
            <person name="Banfield J.F."/>
        </authorList>
    </citation>
    <scope>NUCLEOTIDE SEQUENCE [LARGE SCALE GENOMIC DNA]</scope>
</reference>
<dbReference type="STRING" id="1802128.A3H64_01850"/>
<evidence type="ECO:0000313" key="2">
    <source>
        <dbReference type="EMBL" id="OGZ56648.1"/>
    </source>
</evidence>
<accession>A0A1G2H3U1</accession>
<dbReference type="EMBL" id="MHNY01000007">
    <property type="protein sequence ID" value="OGZ56648.1"/>
    <property type="molecule type" value="Genomic_DNA"/>
</dbReference>